<gene>
    <name evidence="1" type="ORF">TSG867_LOCUS32862</name>
</gene>
<accession>A0A821HVK2</accession>
<protein>
    <submittedName>
        <fullName evidence="1">Uncharacterized protein</fullName>
    </submittedName>
</protein>
<dbReference type="EMBL" id="CAJOBQ010008360">
    <property type="protein sequence ID" value="CAF4690905.1"/>
    <property type="molecule type" value="Genomic_DNA"/>
</dbReference>
<dbReference type="AlphaFoldDB" id="A0A821HVK2"/>
<evidence type="ECO:0000313" key="2">
    <source>
        <dbReference type="Proteomes" id="UP000663862"/>
    </source>
</evidence>
<comment type="caution">
    <text evidence="1">The sequence shown here is derived from an EMBL/GenBank/DDBJ whole genome shotgun (WGS) entry which is preliminary data.</text>
</comment>
<name>A0A821HVK2_9BILA</name>
<feature type="non-terminal residue" evidence="1">
    <location>
        <position position="1"/>
    </location>
</feature>
<reference evidence="1" key="1">
    <citation type="submission" date="2021-02" db="EMBL/GenBank/DDBJ databases">
        <authorList>
            <person name="Nowell W R."/>
        </authorList>
    </citation>
    <scope>NUCLEOTIDE SEQUENCE</scope>
</reference>
<sequence length="45" mass="5135">MQLRVDLYVDVWMQFLGLFKCGNEGIVSTMKIIDGLHSIFGCRSL</sequence>
<proteinExistence type="predicted"/>
<organism evidence="1 2">
    <name type="scientific">Rotaria socialis</name>
    <dbReference type="NCBI Taxonomy" id="392032"/>
    <lineage>
        <taxon>Eukaryota</taxon>
        <taxon>Metazoa</taxon>
        <taxon>Spiralia</taxon>
        <taxon>Gnathifera</taxon>
        <taxon>Rotifera</taxon>
        <taxon>Eurotatoria</taxon>
        <taxon>Bdelloidea</taxon>
        <taxon>Philodinida</taxon>
        <taxon>Philodinidae</taxon>
        <taxon>Rotaria</taxon>
    </lineage>
</organism>
<dbReference type="Proteomes" id="UP000663862">
    <property type="component" value="Unassembled WGS sequence"/>
</dbReference>
<evidence type="ECO:0000313" key="1">
    <source>
        <dbReference type="EMBL" id="CAF4690905.1"/>
    </source>
</evidence>